<organism evidence="1 2">
    <name type="scientific">Erwinia phage vB_EamM_Y3</name>
    <dbReference type="NCBI Taxonomy" id="1983553"/>
    <lineage>
        <taxon>Viruses</taxon>
        <taxon>Duplodnaviria</taxon>
        <taxon>Heunggongvirae</taxon>
        <taxon>Uroviricota</taxon>
        <taxon>Caudoviricetes</taxon>
        <taxon>Sasquatchvirus</taxon>
        <taxon>Sasquatchvirus Y3</taxon>
    </lineage>
</organism>
<dbReference type="Proteomes" id="UP000240568">
    <property type="component" value="Segment"/>
</dbReference>
<gene>
    <name evidence="1" type="ORF">Y3_132</name>
</gene>
<reference evidence="1 2" key="1">
    <citation type="submission" date="2017-04" db="EMBL/GenBank/DDBJ databases">
        <authorList>
            <person name="Afonso C.L."/>
            <person name="Miller P.J."/>
            <person name="Scott M.A."/>
            <person name="Spackman E."/>
            <person name="Goraichik I."/>
            <person name="Dimitrov K.M."/>
            <person name="Suarez D.L."/>
            <person name="Swayne D.E."/>
        </authorList>
    </citation>
    <scope>NUCLEOTIDE SEQUENCE [LARGE SCALE GENOMIC DNA]</scope>
</reference>
<accession>A0A2H4IB51</accession>
<evidence type="ECO:0000313" key="2">
    <source>
        <dbReference type="Proteomes" id="UP000240568"/>
    </source>
</evidence>
<sequence>MPLPTLADLQDSSAPGLDDPFMQDKWRVRSFPAIGGFSLSPFACEEVELPFSVYQMKSKEVASVAIHTPQSSSVDGFSLMFGLDQKLAAMKYFNAWQSLIQNPYTGGFRLPSVYKKNIIVELYDGQGTMIGYQELRNCWPIGGQGLQLNGTGGRAVWSMQMAIDVSRPVI</sequence>
<protein>
    <submittedName>
        <fullName evidence="1">Putative tail tube protein</fullName>
    </submittedName>
</protein>
<name>A0A2H4IB51_9CAUD</name>
<keyword evidence="2" id="KW-1185">Reference proteome</keyword>
<proteinExistence type="predicted"/>
<evidence type="ECO:0000313" key="1">
    <source>
        <dbReference type="EMBL" id="ARW58772.1"/>
    </source>
</evidence>
<dbReference type="EMBL" id="KY984068">
    <property type="protein sequence ID" value="ARW58772.1"/>
    <property type="molecule type" value="Genomic_DNA"/>
</dbReference>